<dbReference type="InterPro" id="IPR045864">
    <property type="entry name" value="aa-tRNA-synth_II/BPL/LPL"/>
</dbReference>
<keyword evidence="6 18" id="KW-0436">Ligase</keyword>
<dbReference type="EC" id="6.1.1.11" evidence="4 14"/>
<dbReference type="STRING" id="1548207.AXK11_04345"/>
<comment type="caution">
    <text evidence="18">The sequence shown here is derived from an EMBL/GenBank/DDBJ whole genome shotgun (WGS) entry which is preliminary data.</text>
</comment>
<comment type="pathway">
    <text evidence="2">Aminoacyl-tRNA biosynthesis; selenocysteinyl-tRNA(Sec) biosynthesis; L-seryl-tRNA(Sec) from L-serine and tRNA(Sec): step 1/1.</text>
</comment>
<organism evidence="18 19">
    <name type="scientific">Cephaloticoccus primus</name>
    <dbReference type="NCBI Taxonomy" id="1548207"/>
    <lineage>
        <taxon>Bacteria</taxon>
        <taxon>Pseudomonadati</taxon>
        <taxon>Verrucomicrobiota</taxon>
        <taxon>Opitutia</taxon>
        <taxon>Opitutales</taxon>
        <taxon>Opitutaceae</taxon>
        <taxon>Cephaloticoccus</taxon>
    </lineage>
</organism>
<dbReference type="InterPro" id="IPR002317">
    <property type="entry name" value="Ser-tRNA-ligase_type_1"/>
</dbReference>
<dbReference type="Pfam" id="PF00587">
    <property type="entry name" value="tRNA-synt_2b"/>
    <property type="match status" value="1"/>
</dbReference>
<evidence type="ECO:0000256" key="12">
    <source>
        <dbReference type="ARBA" id="ARBA00047929"/>
    </source>
</evidence>
<comment type="catalytic activity">
    <reaction evidence="12">
        <text>tRNA(Sec) + L-serine + ATP = L-seryl-tRNA(Sec) + AMP + diphosphate + H(+)</text>
        <dbReference type="Rhea" id="RHEA:42580"/>
        <dbReference type="Rhea" id="RHEA-COMP:9742"/>
        <dbReference type="Rhea" id="RHEA-COMP:10128"/>
        <dbReference type="ChEBI" id="CHEBI:15378"/>
        <dbReference type="ChEBI" id="CHEBI:30616"/>
        <dbReference type="ChEBI" id="CHEBI:33019"/>
        <dbReference type="ChEBI" id="CHEBI:33384"/>
        <dbReference type="ChEBI" id="CHEBI:78442"/>
        <dbReference type="ChEBI" id="CHEBI:78533"/>
        <dbReference type="ChEBI" id="CHEBI:456215"/>
        <dbReference type="EC" id="6.1.1.11"/>
    </reaction>
</comment>
<dbReference type="Gene3D" id="3.30.930.10">
    <property type="entry name" value="Bira Bifunctional Protein, Domain 2"/>
    <property type="match status" value="1"/>
</dbReference>
<dbReference type="AlphaFoldDB" id="A0A139SPX3"/>
<dbReference type="SUPFAM" id="SSF55681">
    <property type="entry name" value="Class II aaRS and biotin synthetases"/>
    <property type="match status" value="1"/>
</dbReference>
<evidence type="ECO:0000256" key="2">
    <source>
        <dbReference type="ARBA" id="ARBA00005045"/>
    </source>
</evidence>
<dbReference type="InterPro" id="IPR006195">
    <property type="entry name" value="aa-tRNA-synth_II"/>
</dbReference>
<comment type="subcellular location">
    <subcellularLocation>
        <location evidence="1">Cytoplasm</location>
    </subcellularLocation>
</comment>
<dbReference type="InterPro" id="IPR042103">
    <property type="entry name" value="SerRS_1_N_sf"/>
</dbReference>
<dbReference type="InterPro" id="IPR002314">
    <property type="entry name" value="aa-tRNA-synt_IIb"/>
</dbReference>
<dbReference type="Proteomes" id="UP000070058">
    <property type="component" value="Unassembled WGS sequence"/>
</dbReference>
<proteinExistence type="inferred from homology"/>
<evidence type="ECO:0000256" key="15">
    <source>
        <dbReference type="PIRSR" id="PIRSR001529-1"/>
    </source>
</evidence>
<dbReference type="PIRSF" id="PIRSF001529">
    <property type="entry name" value="Ser-tRNA-synth_IIa"/>
    <property type="match status" value="1"/>
</dbReference>
<evidence type="ECO:0000256" key="8">
    <source>
        <dbReference type="ARBA" id="ARBA00022840"/>
    </source>
</evidence>
<dbReference type="GO" id="GO:0006434">
    <property type="term" value="P:seryl-tRNA aminoacylation"/>
    <property type="evidence" value="ECO:0007669"/>
    <property type="project" value="UniProtKB-UniRule"/>
</dbReference>
<feature type="binding site" evidence="15">
    <location>
        <position position="418"/>
    </location>
    <ligand>
        <name>L-serine</name>
        <dbReference type="ChEBI" id="CHEBI:33384"/>
    </ligand>
</feature>
<feature type="binding site" evidence="15">
    <location>
        <position position="297"/>
    </location>
    <ligand>
        <name>L-serine</name>
        <dbReference type="ChEBI" id="CHEBI:33384"/>
    </ligand>
</feature>
<feature type="binding site" evidence="15">
    <location>
        <position position="266"/>
    </location>
    <ligand>
        <name>L-serine</name>
        <dbReference type="ChEBI" id="CHEBI:33384"/>
    </ligand>
</feature>
<dbReference type="PANTHER" id="PTHR43697">
    <property type="entry name" value="SERYL-TRNA SYNTHETASE"/>
    <property type="match status" value="1"/>
</dbReference>
<dbReference type="NCBIfam" id="TIGR00414">
    <property type="entry name" value="serS"/>
    <property type="match status" value="1"/>
</dbReference>
<gene>
    <name evidence="18" type="ORF">AXK11_04345</name>
</gene>
<accession>A0A139SPX3</accession>
<dbReference type="PANTHER" id="PTHR43697:SF1">
    <property type="entry name" value="SERINE--TRNA LIGASE"/>
    <property type="match status" value="1"/>
</dbReference>
<evidence type="ECO:0000256" key="7">
    <source>
        <dbReference type="ARBA" id="ARBA00022741"/>
    </source>
</evidence>
<dbReference type="SUPFAM" id="SSF46589">
    <property type="entry name" value="tRNA-binding arm"/>
    <property type="match status" value="1"/>
</dbReference>
<evidence type="ECO:0000256" key="3">
    <source>
        <dbReference type="ARBA" id="ARBA00010728"/>
    </source>
</evidence>
<dbReference type="PROSITE" id="PS50862">
    <property type="entry name" value="AA_TRNA_LIGASE_II"/>
    <property type="match status" value="1"/>
</dbReference>
<dbReference type="InterPro" id="IPR010978">
    <property type="entry name" value="tRNA-bd_arm"/>
</dbReference>
<keyword evidence="9" id="KW-0648">Protein biosynthesis</keyword>
<dbReference type="OrthoDB" id="9804647at2"/>
<comment type="catalytic activity">
    <reaction evidence="13">
        <text>tRNA(Ser) + L-serine + ATP = L-seryl-tRNA(Ser) + AMP + diphosphate + H(+)</text>
        <dbReference type="Rhea" id="RHEA:12292"/>
        <dbReference type="Rhea" id="RHEA-COMP:9669"/>
        <dbReference type="Rhea" id="RHEA-COMP:9703"/>
        <dbReference type="ChEBI" id="CHEBI:15378"/>
        <dbReference type="ChEBI" id="CHEBI:30616"/>
        <dbReference type="ChEBI" id="CHEBI:33019"/>
        <dbReference type="ChEBI" id="CHEBI:33384"/>
        <dbReference type="ChEBI" id="CHEBI:78442"/>
        <dbReference type="ChEBI" id="CHEBI:78533"/>
        <dbReference type="ChEBI" id="CHEBI:456215"/>
        <dbReference type="EC" id="6.1.1.11"/>
    </reaction>
</comment>
<evidence type="ECO:0000256" key="13">
    <source>
        <dbReference type="ARBA" id="ARBA00048823"/>
    </source>
</evidence>
<keyword evidence="8 16" id="KW-0067">ATP-binding</keyword>
<keyword evidence="19" id="KW-1185">Reference proteome</keyword>
<evidence type="ECO:0000256" key="10">
    <source>
        <dbReference type="ARBA" id="ARBA00023146"/>
    </source>
</evidence>
<dbReference type="Pfam" id="PF02403">
    <property type="entry name" value="Seryl_tRNA_N"/>
    <property type="match status" value="1"/>
</dbReference>
<protein>
    <recommendedName>
        <fullName evidence="11 14">Serine--tRNA ligase</fullName>
        <ecNumber evidence="4 14">6.1.1.11</ecNumber>
    </recommendedName>
</protein>
<dbReference type="InterPro" id="IPR015866">
    <property type="entry name" value="Ser-tRNA-synth_1_N"/>
</dbReference>
<evidence type="ECO:0000256" key="5">
    <source>
        <dbReference type="ARBA" id="ARBA00022490"/>
    </source>
</evidence>
<comment type="similarity">
    <text evidence="3">Belongs to the class-II aminoacyl-tRNA synthetase family. Type-1 seryl-tRNA synthetase subfamily.</text>
</comment>
<dbReference type="Gene3D" id="1.10.287.40">
    <property type="entry name" value="Serine-tRNA synthetase, tRNA binding domain"/>
    <property type="match status" value="1"/>
</dbReference>
<dbReference type="GO" id="GO:0005524">
    <property type="term" value="F:ATP binding"/>
    <property type="evidence" value="ECO:0007669"/>
    <property type="project" value="UniProtKB-KW"/>
</dbReference>
<keyword evidence="10" id="KW-0030">Aminoacyl-tRNA synthetase</keyword>
<dbReference type="EMBL" id="LSZQ01000030">
    <property type="protein sequence ID" value="KXU36582.1"/>
    <property type="molecule type" value="Genomic_DNA"/>
</dbReference>
<feature type="binding site" evidence="16">
    <location>
        <begin position="297"/>
        <end position="299"/>
    </location>
    <ligand>
        <name>ATP</name>
        <dbReference type="ChEBI" id="CHEBI:30616"/>
    </ligand>
</feature>
<dbReference type="PRINTS" id="PR00981">
    <property type="entry name" value="TRNASYNTHSER"/>
</dbReference>
<reference evidence="19" key="1">
    <citation type="submission" date="2016-02" db="EMBL/GenBank/DDBJ databases">
        <authorList>
            <person name="Sanders J.G."/>
            <person name="Lin J.Y."/>
            <person name="Wertz J.T."/>
            <person name="Russell J.A."/>
            <person name="Moreau C.S."/>
            <person name="Powell S."/>
        </authorList>
    </citation>
    <scope>NUCLEOTIDE SEQUENCE [LARGE SCALE GENOMIC DNA]</scope>
    <source>
        <strain evidence="19">CAG34</strain>
    </source>
</reference>
<keyword evidence="5" id="KW-0963">Cytoplasm</keyword>
<evidence type="ECO:0000256" key="1">
    <source>
        <dbReference type="ARBA" id="ARBA00004496"/>
    </source>
</evidence>
<evidence type="ECO:0000256" key="14">
    <source>
        <dbReference type="NCBIfam" id="TIGR00414"/>
    </source>
</evidence>
<evidence type="ECO:0000256" key="4">
    <source>
        <dbReference type="ARBA" id="ARBA00012840"/>
    </source>
</evidence>
<evidence type="ECO:0000313" key="18">
    <source>
        <dbReference type="EMBL" id="KXU36582.1"/>
    </source>
</evidence>
<dbReference type="GO" id="GO:0004828">
    <property type="term" value="F:serine-tRNA ligase activity"/>
    <property type="evidence" value="ECO:0007669"/>
    <property type="project" value="UniProtKB-UniRule"/>
</dbReference>
<feature type="binding site" evidence="15">
    <location>
        <position position="320"/>
    </location>
    <ligand>
        <name>L-serine</name>
        <dbReference type="ChEBI" id="CHEBI:33384"/>
    </ligand>
</feature>
<name>A0A139SPX3_9BACT</name>
<evidence type="ECO:0000256" key="6">
    <source>
        <dbReference type="ARBA" id="ARBA00022598"/>
    </source>
</evidence>
<evidence type="ECO:0000313" key="19">
    <source>
        <dbReference type="Proteomes" id="UP000070058"/>
    </source>
</evidence>
<evidence type="ECO:0000256" key="16">
    <source>
        <dbReference type="PIRSR" id="PIRSR001529-2"/>
    </source>
</evidence>
<evidence type="ECO:0000256" key="11">
    <source>
        <dbReference type="ARBA" id="ARBA00039158"/>
    </source>
</evidence>
<evidence type="ECO:0000259" key="17">
    <source>
        <dbReference type="PROSITE" id="PS50862"/>
    </source>
</evidence>
<dbReference type="GO" id="GO:0005737">
    <property type="term" value="C:cytoplasm"/>
    <property type="evidence" value="ECO:0007669"/>
    <property type="project" value="UniProtKB-SubCell"/>
</dbReference>
<keyword evidence="7" id="KW-0547">Nucleotide-binding</keyword>
<dbReference type="RefSeq" id="WP_068629590.1">
    <property type="nucleotide sequence ID" value="NZ_LSZQ01000030.1"/>
</dbReference>
<evidence type="ECO:0000256" key="9">
    <source>
        <dbReference type="ARBA" id="ARBA00022917"/>
    </source>
</evidence>
<feature type="binding site" evidence="16">
    <location>
        <begin position="384"/>
        <end position="387"/>
    </location>
    <ligand>
        <name>ATP</name>
        <dbReference type="ChEBI" id="CHEBI:30616"/>
    </ligand>
</feature>
<feature type="domain" description="Aminoacyl-transfer RNA synthetases class-II family profile" evidence="17">
    <location>
        <begin position="209"/>
        <end position="445"/>
    </location>
</feature>
<sequence length="460" mass="50122">MLDPKLLRESPELVRAGIAKKHLDIDLDAVLSLDAAWRSLVSEVESLRAAQKTANTAMAALPKGSPEFLAKVQEMKAASATVKEKEAQLKETEEHWREAMLSLPNLPHPSVPEGRTPEENQTVAEWGAATVSFREALAGASSEPDATGAAAVTAATAADAAAAGVGGEAQQNALRPHWEIPGFERLFDFSRGAKVTGAGFPFFIGQGARLARALINFFLSENAKAGYLEVSPPIFVNAASATATGQLPDKEGQMYETREPLYAVPTAEVPLTNFYRDEIVDESALPIRRCAYTPCFRREAGSYGKDVRGLNRLHQFDKVELLKWVHPKHSYAELEGLRADAEALLRKLELPYRVLLMCGGDLGFAQAKKYDLEVWAAGQARWLEVSSCSNFEAFQARRAQIRYRSAETGRPEVVHTLNGSGLAVPRVLAALLENNLQADGRVKLPAALVPHFGDEYLSFA</sequence>